<name>A0A2N5Y238_9GAMM</name>
<evidence type="ECO:0000313" key="3">
    <source>
        <dbReference type="Proteomes" id="UP000234845"/>
    </source>
</evidence>
<dbReference type="Pfam" id="PF13417">
    <property type="entry name" value="GST_N_3"/>
    <property type="match status" value="1"/>
</dbReference>
<dbReference type="GO" id="GO:0016740">
    <property type="term" value="F:transferase activity"/>
    <property type="evidence" value="ECO:0007669"/>
    <property type="project" value="UniProtKB-KW"/>
</dbReference>
<dbReference type="Gene3D" id="1.20.1050.10">
    <property type="match status" value="1"/>
</dbReference>
<proteinExistence type="predicted"/>
<protein>
    <submittedName>
        <fullName evidence="2">Glutathione S-transferase</fullName>
    </submittedName>
</protein>
<dbReference type="AlphaFoldDB" id="A0A2N5Y238"/>
<evidence type="ECO:0000259" key="1">
    <source>
        <dbReference type="Pfam" id="PF13417"/>
    </source>
</evidence>
<dbReference type="InterPro" id="IPR004045">
    <property type="entry name" value="Glutathione_S-Trfase_N"/>
</dbReference>
<dbReference type="OrthoDB" id="7054557at2"/>
<dbReference type="RefSeq" id="WP_101521703.1">
    <property type="nucleotide sequence ID" value="NZ_PKLZ01000008.1"/>
</dbReference>
<keyword evidence="3" id="KW-1185">Reference proteome</keyword>
<feature type="domain" description="GST N-terminal" evidence="1">
    <location>
        <begin position="7"/>
        <end position="79"/>
    </location>
</feature>
<dbReference type="Gene3D" id="3.40.30.10">
    <property type="entry name" value="Glutaredoxin"/>
    <property type="match status" value="1"/>
</dbReference>
<dbReference type="InterPro" id="IPR036249">
    <property type="entry name" value="Thioredoxin-like_sf"/>
</dbReference>
<sequence length="375" mass="42269">MTELHRLYAITHSLYSGRARSYLIKHGIPFRELSSGHESFKAEVLPKGKLPTIPTLVTPDGEVIRDGAAIIEHFEAANGRPCQPPGPRQQIVSALFDVIGSDGLLRPAMHYRWNFPQCNHEFVRYHFLHSQRDVPQREDKTEAMMDRMLHAAMFFGVTDQTRDLVERLYLEYLDALDAHFEQNPYLLGWRPCIGDFGLLAPMYAHLGRDPYPARLMQQRATRVYRWVERMNRADQDAPEYFNAGTDFLADDEVPETLLAVLRLLAEDFVPETRAAADAINRWLAGNQPEVGAPAVGRSAHAIGTAEFTVRGETITALAQPYRFYLLQRVQSVYAGLDSAGRAAVDEMLEACGMSAITGIVLDRRISRSGNLEIWA</sequence>
<comment type="caution">
    <text evidence="2">The sequence shown here is derived from an EMBL/GenBank/DDBJ whole genome shotgun (WGS) entry which is preliminary data.</text>
</comment>
<dbReference type="InterPro" id="IPR036282">
    <property type="entry name" value="Glutathione-S-Trfase_C_sf"/>
</dbReference>
<gene>
    <name evidence="2" type="ORF">CWI75_11885</name>
</gene>
<dbReference type="SUPFAM" id="SSF47616">
    <property type="entry name" value="GST C-terminal domain-like"/>
    <property type="match status" value="1"/>
</dbReference>
<evidence type="ECO:0000313" key="2">
    <source>
        <dbReference type="EMBL" id="PLW82451.1"/>
    </source>
</evidence>
<keyword evidence="2" id="KW-0808">Transferase</keyword>
<dbReference type="Proteomes" id="UP000234845">
    <property type="component" value="Unassembled WGS sequence"/>
</dbReference>
<reference evidence="3" key="1">
    <citation type="submission" date="2017-11" db="EMBL/GenBank/DDBJ databases">
        <title>The draft genome sequence of Chromatocurvus sp. F02.</title>
        <authorList>
            <person name="Du Z.-J."/>
            <person name="Chang Y.-Q."/>
        </authorList>
    </citation>
    <scope>NUCLEOTIDE SEQUENCE [LARGE SCALE GENOMIC DNA]</scope>
    <source>
        <strain evidence="3">F02</strain>
    </source>
</reference>
<dbReference type="EMBL" id="PKLZ01000008">
    <property type="protein sequence ID" value="PLW82451.1"/>
    <property type="molecule type" value="Genomic_DNA"/>
</dbReference>
<dbReference type="SUPFAM" id="SSF52833">
    <property type="entry name" value="Thioredoxin-like"/>
    <property type="match status" value="1"/>
</dbReference>
<organism evidence="2 3">
    <name type="scientific">Kineobactrum sediminis</name>
    <dbReference type="NCBI Taxonomy" id="1905677"/>
    <lineage>
        <taxon>Bacteria</taxon>
        <taxon>Pseudomonadati</taxon>
        <taxon>Pseudomonadota</taxon>
        <taxon>Gammaproteobacteria</taxon>
        <taxon>Cellvibrionales</taxon>
        <taxon>Halieaceae</taxon>
        <taxon>Kineobactrum</taxon>
    </lineage>
</organism>
<accession>A0A2N5Y238</accession>